<dbReference type="PANTHER" id="PTHR33155:SF75">
    <property type="entry name" value="OS02G0750800 PROTEIN"/>
    <property type="match status" value="1"/>
</dbReference>
<dbReference type="Proteomes" id="UP001180020">
    <property type="component" value="Unassembled WGS sequence"/>
</dbReference>
<accession>A0AAV9D0F7</accession>
<dbReference type="AlphaFoldDB" id="A0AAV9D0F7"/>
<dbReference type="PANTHER" id="PTHR33155">
    <property type="entry name" value="FANTASTIC FOUR-LIKE PROTEIN (DUF3049)"/>
    <property type="match status" value="1"/>
</dbReference>
<evidence type="ECO:0000256" key="2">
    <source>
        <dbReference type="SAM" id="MobiDB-lite"/>
    </source>
</evidence>
<keyword evidence="5" id="KW-1185">Reference proteome</keyword>
<feature type="region of interest" description="Disordered" evidence="2">
    <location>
        <begin position="110"/>
        <end position="154"/>
    </location>
</feature>
<reference evidence="4" key="1">
    <citation type="journal article" date="2023" name="Nat. Commun.">
        <title>Diploid and tetraploid genomes of Acorus and the evolution of monocots.</title>
        <authorList>
            <person name="Ma L."/>
            <person name="Liu K.W."/>
            <person name="Li Z."/>
            <person name="Hsiao Y.Y."/>
            <person name="Qi Y."/>
            <person name="Fu T."/>
            <person name="Tang G.D."/>
            <person name="Zhang D."/>
            <person name="Sun W.H."/>
            <person name="Liu D.K."/>
            <person name="Li Y."/>
            <person name="Chen G.Z."/>
            <person name="Liu X.D."/>
            <person name="Liao X.Y."/>
            <person name="Jiang Y.T."/>
            <person name="Yu X."/>
            <person name="Hao Y."/>
            <person name="Huang J."/>
            <person name="Zhao X.W."/>
            <person name="Ke S."/>
            <person name="Chen Y.Y."/>
            <person name="Wu W.L."/>
            <person name="Hsu J.L."/>
            <person name="Lin Y.F."/>
            <person name="Huang M.D."/>
            <person name="Li C.Y."/>
            <person name="Huang L."/>
            <person name="Wang Z.W."/>
            <person name="Zhao X."/>
            <person name="Zhong W.Y."/>
            <person name="Peng D.H."/>
            <person name="Ahmad S."/>
            <person name="Lan S."/>
            <person name="Zhang J.S."/>
            <person name="Tsai W.C."/>
            <person name="Van de Peer Y."/>
            <person name="Liu Z.J."/>
        </authorList>
    </citation>
    <scope>NUCLEOTIDE SEQUENCE</scope>
    <source>
        <strain evidence="4">CP</strain>
    </source>
</reference>
<proteinExistence type="inferred from homology"/>
<comment type="similarity">
    <text evidence="1">Belongs to the fantastic four family.</text>
</comment>
<dbReference type="EMBL" id="JAUJYO010000017">
    <property type="protein sequence ID" value="KAK1293678.1"/>
    <property type="molecule type" value="Genomic_DNA"/>
</dbReference>
<feature type="domain" description="FAF" evidence="3">
    <location>
        <begin position="151"/>
        <end position="202"/>
    </location>
</feature>
<evidence type="ECO:0000256" key="1">
    <source>
        <dbReference type="ARBA" id="ARBA00008690"/>
    </source>
</evidence>
<organism evidence="4 5">
    <name type="scientific">Acorus calamus</name>
    <name type="common">Sweet flag</name>
    <dbReference type="NCBI Taxonomy" id="4465"/>
    <lineage>
        <taxon>Eukaryota</taxon>
        <taxon>Viridiplantae</taxon>
        <taxon>Streptophyta</taxon>
        <taxon>Embryophyta</taxon>
        <taxon>Tracheophyta</taxon>
        <taxon>Spermatophyta</taxon>
        <taxon>Magnoliopsida</taxon>
        <taxon>Liliopsida</taxon>
        <taxon>Acoraceae</taxon>
        <taxon>Acorus</taxon>
    </lineage>
</organism>
<protein>
    <recommendedName>
        <fullName evidence="3">FAF domain-containing protein</fullName>
    </recommendedName>
</protein>
<gene>
    <name evidence="4" type="ORF">QJS10_CPB17g01502</name>
</gene>
<dbReference type="InterPro" id="IPR046431">
    <property type="entry name" value="FAF_dom"/>
</dbReference>
<evidence type="ECO:0000259" key="3">
    <source>
        <dbReference type="Pfam" id="PF11250"/>
    </source>
</evidence>
<sequence>MSFTKSVHTLLGFFSEPKDRRTITLCFRNIPPPAAPGLRSIAAGSEFPKPANVLESSAVGLTSAAAAGEGAGKGRADPLGRSDHGDWTAYKGDDDGLRLCTEGLGCESCDGGAADAEEEEEMMTRSRSDGRDGPIRSDRRERRRTRAKEREFPPPLPSLVGRRRCFMKAVREEGRFVLKEVKIERREVLRASRSDGRLKLNFVEASDDEEEEIEEGGVKEEENKVDEGLEEEEEVWRLNLPHDGYRRCNDASNHIAFWNPRFVTATIM</sequence>
<evidence type="ECO:0000313" key="5">
    <source>
        <dbReference type="Proteomes" id="UP001180020"/>
    </source>
</evidence>
<comment type="caution">
    <text evidence="4">The sequence shown here is derived from an EMBL/GenBank/DDBJ whole genome shotgun (WGS) entry which is preliminary data.</text>
</comment>
<evidence type="ECO:0000313" key="4">
    <source>
        <dbReference type="EMBL" id="KAK1293678.1"/>
    </source>
</evidence>
<dbReference type="Pfam" id="PF11250">
    <property type="entry name" value="FAF"/>
    <property type="match status" value="1"/>
</dbReference>
<name>A0AAV9D0F7_ACOCL</name>
<dbReference type="InterPro" id="IPR021410">
    <property type="entry name" value="FAF"/>
</dbReference>
<feature type="compositionally biased region" description="Basic and acidic residues" evidence="2">
    <location>
        <begin position="122"/>
        <end position="140"/>
    </location>
</feature>
<reference evidence="4" key="2">
    <citation type="submission" date="2023-06" db="EMBL/GenBank/DDBJ databases">
        <authorList>
            <person name="Ma L."/>
            <person name="Liu K.-W."/>
            <person name="Li Z."/>
            <person name="Hsiao Y.-Y."/>
            <person name="Qi Y."/>
            <person name="Fu T."/>
            <person name="Tang G."/>
            <person name="Zhang D."/>
            <person name="Sun W.-H."/>
            <person name="Liu D.-K."/>
            <person name="Li Y."/>
            <person name="Chen G.-Z."/>
            <person name="Liu X.-D."/>
            <person name="Liao X.-Y."/>
            <person name="Jiang Y.-T."/>
            <person name="Yu X."/>
            <person name="Hao Y."/>
            <person name="Huang J."/>
            <person name="Zhao X.-W."/>
            <person name="Ke S."/>
            <person name="Chen Y.-Y."/>
            <person name="Wu W.-L."/>
            <person name="Hsu J.-L."/>
            <person name="Lin Y.-F."/>
            <person name="Huang M.-D."/>
            <person name="Li C.-Y."/>
            <person name="Huang L."/>
            <person name="Wang Z.-W."/>
            <person name="Zhao X."/>
            <person name="Zhong W.-Y."/>
            <person name="Peng D.-H."/>
            <person name="Ahmad S."/>
            <person name="Lan S."/>
            <person name="Zhang J.-S."/>
            <person name="Tsai W.-C."/>
            <person name="Van De Peer Y."/>
            <person name="Liu Z.-J."/>
        </authorList>
    </citation>
    <scope>NUCLEOTIDE SEQUENCE</scope>
    <source>
        <strain evidence="4">CP</strain>
        <tissue evidence="4">Leaves</tissue>
    </source>
</reference>